<proteinExistence type="predicted"/>
<reference evidence="2" key="1">
    <citation type="journal article" date="2019" name="Int. J. Syst. Evol. Microbiol.">
        <title>The Global Catalogue of Microorganisms (GCM) 10K type strain sequencing project: providing services to taxonomists for standard genome sequencing and annotation.</title>
        <authorList>
            <consortium name="The Broad Institute Genomics Platform"/>
            <consortium name="The Broad Institute Genome Sequencing Center for Infectious Disease"/>
            <person name="Wu L."/>
            <person name="Ma J."/>
        </authorList>
    </citation>
    <scope>NUCLEOTIDE SEQUENCE [LARGE SCALE GENOMIC DNA]</scope>
    <source>
        <strain evidence="2">CCUG 56401</strain>
    </source>
</reference>
<evidence type="ECO:0000313" key="1">
    <source>
        <dbReference type="EMBL" id="MFD0918331.1"/>
    </source>
</evidence>
<dbReference type="EMBL" id="JBHTIW010000001">
    <property type="protein sequence ID" value="MFD0918331.1"/>
    <property type="molecule type" value="Genomic_DNA"/>
</dbReference>
<dbReference type="Proteomes" id="UP001597018">
    <property type="component" value="Unassembled WGS sequence"/>
</dbReference>
<sequence>MGTAVDRDVRRHELLLLLSSLLPDDVVWQARAWLAADRWSSAVRAVLDVFREWGEPLPAGAADILADGTDGRVAARIGEVGEAPDQPVPVWRFRPPEEVDPGLAAEAAQLVRDQLRDVPGTQTAWQVGRFPELTGPGRLVHLVEVEDGPEPHDLAARLADRLWHAGLASPQVEVFRPENALDPHYHAPALSTATEIHADGPAPVIELALFDPAEQRREPDGPQRQAQLAYLRSGEPLTEDDEWAPDLFTEDDEPVVPLTLRTDGRWVWSDATAHYLEVHGVALPEGLRAHIAESGDRARMPTRREWVAMVHLEREQGEPLTMETEP</sequence>
<name>A0ABW3FIL6_9PSEU</name>
<organism evidence="1 2">
    <name type="scientific">Saccharopolyspora rosea</name>
    <dbReference type="NCBI Taxonomy" id="524884"/>
    <lineage>
        <taxon>Bacteria</taxon>
        <taxon>Bacillati</taxon>
        <taxon>Actinomycetota</taxon>
        <taxon>Actinomycetes</taxon>
        <taxon>Pseudonocardiales</taxon>
        <taxon>Pseudonocardiaceae</taxon>
        <taxon>Saccharopolyspora</taxon>
    </lineage>
</organism>
<gene>
    <name evidence="1" type="ORF">ACFQ16_01100</name>
</gene>
<dbReference type="RefSeq" id="WP_345601467.1">
    <property type="nucleotide sequence ID" value="NZ_BAABLT010000034.1"/>
</dbReference>
<keyword evidence="2" id="KW-1185">Reference proteome</keyword>
<protein>
    <submittedName>
        <fullName evidence="1">Uncharacterized protein</fullName>
    </submittedName>
</protein>
<accession>A0ABW3FIL6</accession>
<evidence type="ECO:0000313" key="2">
    <source>
        <dbReference type="Proteomes" id="UP001597018"/>
    </source>
</evidence>
<comment type="caution">
    <text evidence="1">The sequence shown here is derived from an EMBL/GenBank/DDBJ whole genome shotgun (WGS) entry which is preliminary data.</text>
</comment>